<sequence length="172" mass="19650">MAIRNSTRIKRYKVPMVYRRYDNSANTGPFDNEGGVINFEKRVAEECTIQSPSRNNTTPEMQGLDPTTTYVIYTNSYVPQPSDGENDQPCGFYIPNAWLTVDPSYPANSGGWYKVVSVQQKLNRVINHYKVVVVRDDNITDGEYPDTTAFDTEVTTRDEFLSGTWEETWLLP</sequence>
<organism evidence="1">
    <name type="scientific">Staphylococcus phage vB_VibM_10AMN12</name>
    <dbReference type="NCBI Taxonomy" id="3076785"/>
    <lineage>
        <taxon>Viruses</taxon>
        <taxon>Duplodnaviria</taxon>
        <taxon>Heunggongvirae</taxon>
        <taxon>Uroviricota</taxon>
        <taxon>Caudoviricetes</taxon>
    </lineage>
</organism>
<protein>
    <submittedName>
        <fullName evidence="1">Uncharacterized protein</fullName>
    </submittedName>
</protein>
<reference evidence="1" key="1">
    <citation type="submission" date="2023-08" db="EMBL/GenBank/DDBJ databases">
        <authorList>
            <person name="Nazir A."/>
        </authorList>
    </citation>
    <scope>NUCLEOTIDE SEQUENCE</scope>
</reference>
<evidence type="ECO:0000313" key="1">
    <source>
        <dbReference type="EMBL" id="WNO47473.1"/>
    </source>
</evidence>
<accession>A0AA96KSX7</accession>
<dbReference type="EMBL" id="OR481006">
    <property type="protein sequence ID" value="WNO47473.1"/>
    <property type="molecule type" value="Genomic_DNA"/>
</dbReference>
<name>A0AA96KSX7_9CAUD</name>
<proteinExistence type="predicted"/>